<organism evidence="2 3">
    <name type="scientific">Jannaschia donghaensis</name>
    <dbReference type="NCBI Taxonomy" id="420998"/>
    <lineage>
        <taxon>Bacteria</taxon>
        <taxon>Pseudomonadati</taxon>
        <taxon>Pseudomonadota</taxon>
        <taxon>Alphaproteobacteria</taxon>
        <taxon>Rhodobacterales</taxon>
        <taxon>Roseobacteraceae</taxon>
        <taxon>Jannaschia</taxon>
    </lineage>
</organism>
<accession>A0A0M6YFT6</accession>
<evidence type="ECO:0008006" key="4">
    <source>
        <dbReference type="Google" id="ProtNLM"/>
    </source>
</evidence>
<keyword evidence="3" id="KW-1185">Reference proteome</keyword>
<feature type="signal peptide" evidence="1">
    <location>
        <begin position="1"/>
        <end position="38"/>
    </location>
</feature>
<sequence>MPRIRHPLTRLRRAALCALLLPFLLASMLAAGTMPVRADTGLVTIVICIGDDLARIVVPADEAPPGHAPVAHPDCPWEDAASPALPGPVAANLIPMAGLSRADYPARQTQTVLGLRPRDVANRGPPARV</sequence>
<feature type="chain" id="PRO_5005807986" description="DUF2946 domain-containing protein" evidence="1">
    <location>
        <begin position="39"/>
        <end position="129"/>
    </location>
</feature>
<name>A0A0M6YFT6_9RHOB</name>
<evidence type="ECO:0000256" key="1">
    <source>
        <dbReference type="SAM" id="SignalP"/>
    </source>
</evidence>
<reference evidence="2 3" key="1">
    <citation type="submission" date="2015-07" db="EMBL/GenBank/DDBJ databases">
        <authorList>
            <person name="Noorani M."/>
        </authorList>
    </citation>
    <scope>NUCLEOTIDE SEQUENCE [LARGE SCALE GENOMIC DNA]</scope>
    <source>
        <strain evidence="2 3">CECT 7802</strain>
    </source>
</reference>
<dbReference type="AlphaFoldDB" id="A0A0M6YFT6"/>
<keyword evidence="1" id="KW-0732">Signal</keyword>
<dbReference type="EMBL" id="CXSU01000005">
    <property type="protein sequence ID" value="CTQ48525.1"/>
    <property type="molecule type" value="Genomic_DNA"/>
</dbReference>
<evidence type="ECO:0000313" key="2">
    <source>
        <dbReference type="EMBL" id="CTQ48525.1"/>
    </source>
</evidence>
<protein>
    <recommendedName>
        <fullName evidence="4">DUF2946 domain-containing protein</fullName>
    </recommendedName>
</protein>
<dbReference type="Proteomes" id="UP000049222">
    <property type="component" value="Unassembled WGS sequence"/>
</dbReference>
<gene>
    <name evidence="2" type="ORF">JDO7802_00527</name>
</gene>
<evidence type="ECO:0000313" key="3">
    <source>
        <dbReference type="Proteomes" id="UP000049222"/>
    </source>
</evidence>
<proteinExistence type="predicted"/>